<keyword evidence="10 12" id="KW-0630">Potassium</keyword>
<dbReference type="HAMAP" id="MF_01987">
    <property type="entry name" value="Ribokinase"/>
    <property type="match status" value="1"/>
</dbReference>
<dbReference type="InterPro" id="IPR002173">
    <property type="entry name" value="Carboh/pur_kinase_PfkB_CS"/>
</dbReference>
<keyword evidence="4 12" id="KW-0808">Transferase</keyword>
<evidence type="ECO:0000313" key="14">
    <source>
        <dbReference type="EMBL" id="MCR1898351.1"/>
    </source>
</evidence>
<dbReference type="AlphaFoldDB" id="A0AAE3KZ93"/>
<dbReference type="GO" id="GO:0004747">
    <property type="term" value="F:ribokinase activity"/>
    <property type="evidence" value="ECO:0007669"/>
    <property type="project" value="UniProtKB-UniRule"/>
</dbReference>
<evidence type="ECO:0000256" key="2">
    <source>
        <dbReference type="ARBA" id="ARBA00012035"/>
    </source>
</evidence>
<feature type="binding site" evidence="12">
    <location>
        <position position="250"/>
    </location>
    <ligand>
        <name>substrate</name>
    </ligand>
</feature>
<feature type="binding site" evidence="12">
    <location>
        <begin position="218"/>
        <end position="223"/>
    </location>
    <ligand>
        <name>ATP</name>
        <dbReference type="ChEBI" id="CHEBI:30616"/>
    </ligand>
</feature>
<organism evidence="14 15">
    <name type="scientific">Irregularibacter muris</name>
    <dbReference type="NCBI Taxonomy" id="1796619"/>
    <lineage>
        <taxon>Bacteria</taxon>
        <taxon>Bacillati</taxon>
        <taxon>Bacillota</taxon>
        <taxon>Clostridia</taxon>
        <taxon>Eubacteriales</taxon>
        <taxon>Eubacteriaceae</taxon>
        <taxon>Irregularibacter</taxon>
    </lineage>
</organism>
<feature type="binding site" evidence="12">
    <location>
        <position position="285"/>
    </location>
    <ligand>
        <name>K(+)</name>
        <dbReference type="ChEBI" id="CHEBI:29103"/>
    </ligand>
</feature>
<dbReference type="RefSeq" id="WP_257529822.1">
    <property type="nucleotide sequence ID" value="NZ_JANKAS010000003.1"/>
</dbReference>
<keyword evidence="5 12" id="KW-0479">Metal-binding</keyword>
<name>A0AAE3KZ93_9FIRM</name>
<evidence type="ECO:0000256" key="4">
    <source>
        <dbReference type="ARBA" id="ARBA00022679"/>
    </source>
</evidence>
<comment type="caution">
    <text evidence="14">The sequence shown here is derived from an EMBL/GenBank/DDBJ whole genome shotgun (WGS) entry which is preliminary data.</text>
</comment>
<feature type="binding site" evidence="12">
    <location>
        <position position="289"/>
    </location>
    <ligand>
        <name>K(+)</name>
        <dbReference type="ChEBI" id="CHEBI:29103"/>
    </ligand>
</feature>
<feature type="binding site" evidence="12">
    <location>
        <position position="182"/>
    </location>
    <ligand>
        <name>ATP</name>
        <dbReference type="ChEBI" id="CHEBI:30616"/>
    </ligand>
</feature>
<feature type="active site" description="Proton acceptor" evidence="12">
    <location>
        <position position="250"/>
    </location>
</feature>
<comment type="similarity">
    <text evidence="12">Belongs to the carbohydrate kinase PfkB family. Ribokinase subfamily.</text>
</comment>
<dbReference type="GO" id="GO:0046872">
    <property type="term" value="F:metal ion binding"/>
    <property type="evidence" value="ECO:0007669"/>
    <property type="project" value="UniProtKB-KW"/>
</dbReference>
<keyword evidence="9 12" id="KW-0460">Magnesium</keyword>
<comment type="pathway">
    <text evidence="12">Carbohydrate metabolism; D-ribose degradation; D-ribose 5-phosphate from beta-D-ribopyranose: step 2/2.</text>
</comment>
<feature type="binding site" evidence="12">
    <location>
        <position position="280"/>
    </location>
    <ligand>
        <name>K(+)</name>
        <dbReference type="ChEBI" id="CHEBI:29103"/>
    </ligand>
</feature>
<dbReference type="GO" id="GO:0005829">
    <property type="term" value="C:cytosol"/>
    <property type="evidence" value="ECO:0007669"/>
    <property type="project" value="TreeGrafter"/>
</dbReference>
<evidence type="ECO:0000256" key="5">
    <source>
        <dbReference type="ARBA" id="ARBA00022723"/>
    </source>
</evidence>
<dbReference type="SUPFAM" id="SSF53613">
    <property type="entry name" value="Ribokinase-like"/>
    <property type="match status" value="1"/>
</dbReference>
<feature type="binding site" evidence="12">
    <location>
        <position position="138"/>
    </location>
    <ligand>
        <name>substrate</name>
    </ligand>
</feature>
<dbReference type="PANTHER" id="PTHR10584:SF166">
    <property type="entry name" value="RIBOKINASE"/>
    <property type="match status" value="1"/>
</dbReference>
<feature type="binding site" evidence="12">
    <location>
        <position position="246"/>
    </location>
    <ligand>
        <name>K(+)</name>
        <dbReference type="ChEBI" id="CHEBI:29103"/>
    </ligand>
</feature>
<evidence type="ECO:0000256" key="12">
    <source>
        <dbReference type="HAMAP-Rule" id="MF_01987"/>
    </source>
</evidence>
<keyword evidence="12" id="KW-0963">Cytoplasm</keyword>
<comment type="activity regulation">
    <text evidence="12">Activated by a monovalent cation that binds near, but not in, the active site. The most likely occupant of the site in vivo is potassium. Ion binding induces a conformational change that may alter substrate affinity.</text>
</comment>
<dbReference type="CDD" id="cd01174">
    <property type="entry name" value="ribokinase"/>
    <property type="match status" value="1"/>
</dbReference>
<evidence type="ECO:0000256" key="10">
    <source>
        <dbReference type="ARBA" id="ARBA00022958"/>
    </source>
</evidence>
<dbReference type="NCBIfam" id="TIGR02152">
    <property type="entry name" value="D_ribokin_bact"/>
    <property type="match status" value="1"/>
</dbReference>
<protein>
    <recommendedName>
        <fullName evidence="3 12">Ribokinase</fullName>
        <shortName evidence="12">RK</shortName>
        <ecNumber evidence="2 12">2.7.1.15</ecNumber>
    </recommendedName>
</protein>
<feature type="binding site" evidence="12">
    <location>
        <begin position="37"/>
        <end position="41"/>
    </location>
    <ligand>
        <name>substrate</name>
    </ligand>
</feature>
<reference evidence="14" key="1">
    <citation type="submission" date="2022-07" db="EMBL/GenBank/DDBJ databases">
        <title>Enhanced cultured diversity of the mouse gut microbiota enables custom-made synthetic communities.</title>
        <authorList>
            <person name="Afrizal A."/>
        </authorList>
    </citation>
    <scope>NUCLEOTIDE SEQUENCE</scope>
    <source>
        <strain evidence="14">DSM 28593</strain>
    </source>
</reference>
<keyword evidence="8 12" id="KW-0067">ATP-binding</keyword>
<comment type="subcellular location">
    <subcellularLocation>
        <location evidence="12">Cytoplasm</location>
    </subcellularLocation>
</comment>
<evidence type="ECO:0000256" key="1">
    <source>
        <dbReference type="ARBA" id="ARBA00005380"/>
    </source>
</evidence>
<gene>
    <name evidence="12 14" type="primary">rbsK</name>
    <name evidence="14" type="ORF">NSA47_05030</name>
</gene>
<dbReference type="PROSITE" id="PS00583">
    <property type="entry name" value="PFKB_KINASES_1"/>
    <property type="match status" value="1"/>
</dbReference>
<comment type="function">
    <text evidence="12">Catalyzes the phosphorylation of ribose at O-5 in a reaction requiring ATP and magnesium. The resulting D-ribose-5-phosphate can then be used either for sythesis of nucleotides, histidine, and tryptophan, or as a component of the pentose phosphate pathway.</text>
</comment>
<evidence type="ECO:0000256" key="11">
    <source>
        <dbReference type="ARBA" id="ARBA00023277"/>
    </source>
</evidence>
<keyword evidence="11 12" id="KW-0119">Carbohydrate metabolism</keyword>
<dbReference type="InterPro" id="IPR002139">
    <property type="entry name" value="Ribo/fructo_kinase"/>
</dbReference>
<evidence type="ECO:0000256" key="7">
    <source>
        <dbReference type="ARBA" id="ARBA00022777"/>
    </source>
</evidence>
<dbReference type="PRINTS" id="PR00990">
    <property type="entry name" value="RIBOKINASE"/>
</dbReference>
<comment type="catalytic activity">
    <reaction evidence="12">
        <text>D-ribose + ATP = D-ribose 5-phosphate + ADP + H(+)</text>
        <dbReference type="Rhea" id="RHEA:13697"/>
        <dbReference type="ChEBI" id="CHEBI:15378"/>
        <dbReference type="ChEBI" id="CHEBI:30616"/>
        <dbReference type="ChEBI" id="CHEBI:47013"/>
        <dbReference type="ChEBI" id="CHEBI:78346"/>
        <dbReference type="ChEBI" id="CHEBI:456216"/>
        <dbReference type="EC" id="2.7.1.15"/>
    </reaction>
</comment>
<comment type="cofactor">
    <cofactor evidence="12">
        <name>Mg(2+)</name>
        <dbReference type="ChEBI" id="CHEBI:18420"/>
    </cofactor>
    <text evidence="12">Requires a divalent cation, most likely magnesium in vivo, as an electrophilic catalyst to aid phosphoryl group transfer. It is the chelate of the metal and the nucleotide that is the actual substrate.</text>
</comment>
<accession>A0AAE3KZ93</accession>
<dbReference type="PANTHER" id="PTHR10584">
    <property type="entry name" value="SUGAR KINASE"/>
    <property type="match status" value="1"/>
</dbReference>
<comment type="similarity">
    <text evidence="1">Belongs to the carbohydrate kinase pfkB family.</text>
</comment>
<dbReference type="InterPro" id="IPR011611">
    <property type="entry name" value="PfkB_dom"/>
</dbReference>
<dbReference type="Proteomes" id="UP001205748">
    <property type="component" value="Unassembled WGS sequence"/>
</dbReference>
<dbReference type="InterPro" id="IPR011877">
    <property type="entry name" value="Ribokinase"/>
</dbReference>
<proteinExistence type="inferred from homology"/>
<dbReference type="PROSITE" id="PS00584">
    <property type="entry name" value="PFKB_KINASES_2"/>
    <property type="match status" value="1"/>
</dbReference>
<dbReference type="EC" id="2.7.1.15" evidence="2 12"/>
<keyword evidence="7 12" id="KW-0418">Kinase</keyword>
<feature type="binding site" evidence="12">
    <location>
        <begin position="9"/>
        <end position="11"/>
    </location>
    <ligand>
        <name>substrate</name>
    </ligand>
</feature>
<feature type="domain" description="Carbohydrate kinase PfkB" evidence="13">
    <location>
        <begin position="2"/>
        <end position="291"/>
    </location>
</feature>
<keyword evidence="6 12" id="KW-0547">Nucleotide-binding</keyword>
<comment type="subunit">
    <text evidence="12">Homodimer.</text>
</comment>
<sequence length="309" mass="33129">MIAVVGSLNMDLVINADRIPRSGETVMGKSFKQIPGGKGANQADAIAKLGCEVHMIGCVGQDAMGRILKDSLKRDGVNIEGVLEKTDASTGVASIIVDPKGNNVITVAPGANYRLTVEDIDNFSPIITTADLLLLQLETTLETVRESLRIAKSAGKMTILNPAPAAKLDKEILMNTDVLTPNETELELLSEYPTDTLEGIEIAGKKMVDKGVKEVVVTLGHKGCMYINREETKHYPAYKVRAIDTTAAGDSFNAALAASLSKDQTMDAAIAFAMKVGAMTVTKEGAQTSLPLLREVDQFEDWFNGQNTM</sequence>
<evidence type="ECO:0000259" key="13">
    <source>
        <dbReference type="Pfam" id="PF00294"/>
    </source>
</evidence>
<evidence type="ECO:0000256" key="6">
    <source>
        <dbReference type="ARBA" id="ARBA00022741"/>
    </source>
</evidence>
<evidence type="ECO:0000313" key="15">
    <source>
        <dbReference type="Proteomes" id="UP001205748"/>
    </source>
</evidence>
<feature type="binding site" evidence="12">
    <location>
        <begin position="249"/>
        <end position="250"/>
    </location>
    <ligand>
        <name>ATP</name>
        <dbReference type="ChEBI" id="CHEBI:30616"/>
    </ligand>
</feature>
<dbReference type="EMBL" id="JANKAS010000003">
    <property type="protein sequence ID" value="MCR1898351.1"/>
    <property type="molecule type" value="Genomic_DNA"/>
</dbReference>
<keyword evidence="15" id="KW-1185">Reference proteome</keyword>
<evidence type="ECO:0000256" key="9">
    <source>
        <dbReference type="ARBA" id="ARBA00022842"/>
    </source>
</evidence>
<evidence type="ECO:0000256" key="8">
    <source>
        <dbReference type="ARBA" id="ARBA00022840"/>
    </source>
</evidence>
<feature type="binding site" evidence="12">
    <location>
        <position position="244"/>
    </location>
    <ligand>
        <name>K(+)</name>
        <dbReference type="ChEBI" id="CHEBI:29103"/>
    </ligand>
</feature>
<dbReference type="InterPro" id="IPR029056">
    <property type="entry name" value="Ribokinase-like"/>
</dbReference>
<feature type="binding site" evidence="12">
    <location>
        <position position="283"/>
    </location>
    <ligand>
        <name>K(+)</name>
        <dbReference type="ChEBI" id="CHEBI:29103"/>
    </ligand>
</feature>
<dbReference type="Pfam" id="PF00294">
    <property type="entry name" value="PfkB"/>
    <property type="match status" value="1"/>
</dbReference>
<dbReference type="Gene3D" id="3.40.1190.20">
    <property type="match status" value="1"/>
</dbReference>
<comment type="caution">
    <text evidence="12">Lacks conserved residue(s) required for the propagation of feature annotation.</text>
</comment>
<dbReference type="GO" id="GO:0019303">
    <property type="term" value="P:D-ribose catabolic process"/>
    <property type="evidence" value="ECO:0007669"/>
    <property type="project" value="UniProtKB-UniRule"/>
</dbReference>
<dbReference type="GO" id="GO:0005524">
    <property type="term" value="F:ATP binding"/>
    <property type="evidence" value="ECO:0007669"/>
    <property type="project" value="UniProtKB-UniRule"/>
</dbReference>
<evidence type="ECO:0000256" key="3">
    <source>
        <dbReference type="ARBA" id="ARBA00016943"/>
    </source>
</evidence>